<dbReference type="RefSeq" id="XP_041433021.1">
    <property type="nucleotide sequence ID" value="XM_041577087.1"/>
</dbReference>
<reference evidence="3" key="1">
    <citation type="submission" date="2025-08" db="UniProtKB">
        <authorList>
            <consortium name="RefSeq"/>
        </authorList>
    </citation>
    <scope>IDENTIFICATION</scope>
    <source>
        <strain evidence="3">J_2021</strain>
        <tissue evidence="3">Erythrocytes</tissue>
    </source>
</reference>
<evidence type="ECO:0000313" key="3">
    <source>
        <dbReference type="RefSeq" id="XP_041433021.1"/>
    </source>
</evidence>
<protein>
    <submittedName>
        <fullName evidence="3">Uncharacterized protein LOC121398216</fullName>
    </submittedName>
</protein>
<dbReference type="AlphaFoldDB" id="A0A8J1LVF0"/>
<proteinExistence type="predicted"/>
<feature type="region of interest" description="Disordered" evidence="1">
    <location>
        <begin position="189"/>
        <end position="283"/>
    </location>
</feature>
<accession>A0A8J1LVF0</accession>
<feature type="compositionally biased region" description="Basic and acidic residues" evidence="1">
    <location>
        <begin position="225"/>
        <end position="241"/>
    </location>
</feature>
<sequence length="283" mass="32946">MTEPDQASDLCCASTFVYSDEDIQRILKNIEEGEIPLSGSTVACDIKKELLNLQKKEISLNLHVVSLAQYVRAKRIPRGLRVDLKPNLCAEDPILIQRWQEICNKCSLDLILTVERLQAKLCDIRSKIGEAKEQISRDKGAEQAASIFKDHEEILSKHREIIAERKHSKFERDAQDYRLNQVYTWREDRRNQRQQQYSPQKRNALPWRQRGTGRYSRGAPRGRQTQRECPDTYRSTPREDSSSSDFSSTGFLSQDYLPQPARKKNPRAPIQRESYPSRQKDKR</sequence>
<dbReference type="GeneID" id="121398216"/>
<keyword evidence="2" id="KW-1185">Reference proteome</keyword>
<dbReference type="Proteomes" id="UP000186698">
    <property type="component" value="Chromosome 9_10L"/>
</dbReference>
<evidence type="ECO:0000256" key="1">
    <source>
        <dbReference type="SAM" id="MobiDB-lite"/>
    </source>
</evidence>
<organism evidence="2 3">
    <name type="scientific">Xenopus laevis</name>
    <name type="common">African clawed frog</name>
    <dbReference type="NCBI Taxonomy" id="8355"/>
    <lineage>
        <taxon>Eukaryota</taxon>
        <taxon>Metazoa</taxon>
        <taxon>Chordata</taxon>
        <taxon>Craniata</taxon>
        <taxon>Vertebrata</taxon>
        <taxon>Euteleostomi</taxon>
        <taxon>Amphibia</taxon>
        <taxon>Batrachia</taxon>
        <taxon>Anura</taxon>
        <taxon>Pipoidea</taxon>
        <taxon>Pipidae</taxon>
        <taxon>Xenopodinae</taxon>
        <taxon>Xenopus</taxon>
        <taxon>Xenopus</taxon>
    </lineage>
</organism>
<dbReference type="KEGG" id="xla:121398216"/>
<gene>
    <name evidence="3" type="primary">LOC121398216</name>
</gene>
<name>A0A8J1LVF0_XENLA</name>
<evidence type="ECO:0000313" key="2">
    <source>
        <dbReference type="Proteomes" id="UP000186698"/>
    </source>
</evidence>